<reference evidence="2 3" key="1">
    <citation type="submission" date="2019-03" db="EMBL/GenBank/DDBJ databases">
        <title>First draft genome of Liparis tanakae, snailfish: a comprehensive survey of snailfish specific genes.</title>
        <authorList>
            <person name="Kim W."/>
            <person name="Song I."/>
            <person name="Jeong J.-H."/>
            <person name="Kim D."/>
            <person name="Kim S."/>
            <person name="Ryu S."/>
            <person name="Song J.Y."/>
            <person name="Lee S.K."/>
        </authorList>
    </citation>
    <scope>NUCLEOTIDE SEQUENCE [LARGE SCALE GENOMIC DNA]</scope>
    <source>
        <tissue evidence="2">Muscle</tissue>
    </source>
</reference>
<organism evidence="2 3">
    <name type="scientific">Liparis tanakae</name>
    <name type="common">Tanaka's snailfish</name>
    <dbReference type="NCBI Taxonomy" id="230148"/>
    <lineage>
        <taxon>Eukaryota</taxon>
        <taxon>Metazoa</taxon>
        <taxon>Chordata</taxon>
        <taxon>Craniata</taxon>
        <taxon>Vertebrata</taxon>
        <taxon>Euteleostomi</taxon>
        <taxon>Actinopterygii</taxon>
        <taxon>Neopterygii</taxon>
        <taxon>Teleostei</taxon>
        <taxon>Neoteleostei</taxon>
        <taxon>Acanthomorphata</taxon>
        <taxon>Eupercaria</taxon>
        <taxon>Perciformes</taxon>
        <taxon>Cottioidei</taxon>
        <taxon>Cottales</taxon>
        <taxon>Liparidae</taxon>
        <taxon>Liparis</taxon>
    </lineage>
</organism>
<comment type="caution">
    <text evidence="2">The sequence shown here is derived from an EMBL/GenBank/DDBJ whole genome shotgun (WGS) entry which is preliminary data.</text>
</comment>
<feature type="region of interest" description="Disordered" evidence="1">
    <location>
        <begin position="40"/>
        <end position="107"/>
    </location>
</feature>
<dbReference type="AlphaFoldDB" id="A0A4Z2EUI9"/>
<proteinExistence type="predicted"/>
<gene>
    <name evidence="2" type="ORF">EYF80_057411</name>
</gene>
<evidence type="ECO:0000313" key="3">
    <source>
        <dbReference type="Proteomes" id="UP000314294"/>
    </source>
</evidence>
<evidence type="ECO:0000256" key="1">
    <source>
        <dbReference type="SAM" id="MobiDB-lite"/>
    </source>
</evidence>
<dbReference type="Proteomes" id="UP000314294">
    <property type="component" value="Unassembled WGS sequence"/>
</dbReference>
<feature type="compositionally biased region" description="Pro residues" evidence="1">
    <location>
        <begin position="96"/>
        <end position="107"/>
    </location>
</feature>
<keyword evidence="3" id="KW-1185">Reference proteome</keyword>
<sequence>MLILSVAVETVTTATVTSVKALGGQTSVCVQRGVWRAERPVPAGLRGHGLGVSSHQLAGDEQEAQPSGDEQEAQPSGDEQEAQPSGDEQEARKLKWPPPRCSGPDTP</sequence>
<protein>
    <submittedName>
        <fullName evidence="2">Uncharacterized protein</fullName>
    </submittedName>
</protein>
<dbReference type="EMBL" id="SRLO01002704">
    <property type="protein sequence ID" value="TNN32433.1"/>
    <property type="molecule type" value="Genomic_DNA"/>
</dbReference>
<evidence type="ECO:0000313" key="2">
    <source>
        <dbReference type="EMBL" id="TNN32433.1"/>
    </source>
</evidence>
<name>A0A4Z2EUI9_9TELE</name>
<accession>A0A4Z2EUI9</accession>